<dbReference type="InterPro" id="IPR017871">
    <property type="entry name" value="ABC_transporter-like_CS"/>
</dbReference>
<accession>A0A0P9EN93</accession>
<name>A0A0P9EN93_9BACL</name>
<dbReference type="SUPFAM" id="SSF52540">
    <property type="entry name" value="P-loop containing nucleoside triphosphate hydrolases"/>
    <property type="match status" value="1"/>
</dbReference>
<dbReference type="InterPro" id="IPR015854">
    <property type="entry name" value="ABC_transpr_LolD-like"/>
</dbReference>
<evidence type="ECO:0000256" key="2">
    <source>
        <dbReference type="ARBA" id="ARBA00022741"/>
    </source>
</evidence>
<dbReference type="RefSeq" id="WP_054968004.1">
    <property type="nucleotide sequence ID" value="NZ_LJCO01000019.1"/>
</dbReference>
<protein>
    <submittedName>
        <fullName evidence="5">Macrolide ABC transporter ATP-binding protein</fullName>
    </submittedName>
</protein>
<dbReference type="PANTHER" id="PTHR24220">
    <property type="entry name" value="IMPORT ATP-BINDING PROTEIN"/>
    <property type="match status" value="1"/>
</dbReference>
<dbReference type="Proteomes" id="UP000050482">
    <property type="component" value="Unassembled WGS sequence"/>
</dbReference>
<keyword evidence="3 5" id="KW-0067">ATP-binding</keyword>
<dbReference type="InterPro" id="IPR003439">
    <property type="entry name" value="ABC_transporter-like_ATP-bd"/>
</dbReference>
<evidence type="ECO:0000256" key="1">
    <source>
        <dbReference type="ARBA" id="ARBA00022448"/>
    </source>
</evidence>
<keyword evidence="1" id="KW-0813">Transport</keyword>
<dbReference type="Pfam" id="PF00005">
    <property type="entry name" value="ABC_tran"/>
    <property type="match status" value="1"/>
</dbReference>
<dbReference type="GO" id="GO:0005886">
    <property type="term" value="C:plasma membrane"/>
    <property type="evidence" value="ECO:0007669"/>
    <property type="project" value="TreeGrafter"/>
</dbReference>
<dbReference type="GO" id="GO:0016887">
    <property type="term" value="F:ATP hydrolysis activity"/>
    <property type="evidence" value="ECO:0007669"/>
    <property type="project" value="InterPro"/>
</dbReference>
<dbReference type="PROSITE" id="PS50893">
    <property type="entry name" value="ABC_TRANSPORTER_2"/>
    <property type="match status" value="1"/>
</dbReference>
<proteinExistence type="predicted"/>
<dbReference type="CDD" id="cd03255">
    <property type="entry name" value="ABC_MJ0796_LolCDE_FtsE"/>
    <property type="match status" value="1"/>
</dbReference>
<dbReference type="STRING" id="471514.AN477_04615"/>
<dbReference type="PATRIC" id="fig|471514.4.peg.3077"/>
<dbReference type="GO" id="GO:0005524">
    <property type="term" value="F:ATP binding"/>
    <property type="evidence" value="ECO:0007669"/>
    <property type="project" value="UniProtKB-KW"/>
</dbReference>
<dbReference type="Gene3D" id="3.40.50.300">
    <property type="entry name" value="P-loop containing nucleotide triphosphate hydrolases"/>
    <property type="match status" value="1"/>
</dbReference>
<evidence type="ECO:0000313" key="6">
    <source>
        <dbReference type="Proteomes" id="UP000050482"/>
    </source>
</evidence>
<comment type="caution">
    <text evidence="5">The sequence shown here is derived from an EMBL/GenBank/DDBJ whole genome shotgun (WGS) entry which is preliminary data.</text>
</comment>
<evidence type="ECO:0000313" key="5">
    <source>
        <dbReference type="EMBL" id="KPV44905.1"/>
    </source>
</evidence>
<dbReference type="GO" id="GO:0022857">
    <property type="term" value="F:transmembrane transporter activity"/>
    <property type="evidence" value="ECO:0007669"/>
    <property type="project" value="UniProtKB-ARBA"/>
</dbReference>
<dbReference type="SMART" id="SM00382">
    <property type="entry name" value="AAA"/>
    <property type="match status" value="1"/>
</dbReference>
<dbReference type="GO" id="GO:0098796">
    <property type="term" value="C:membrane protein complex"/>
    <property type="evidence" value="ECO:0007669"/>
    <property type="project" value="UniProtKB-ARBA"/>
</dbReference>
<sequence length="222" mass="24277">MIEFNSVSKSYQIAGNTVPVLRDISFTIEDGEFVSIMGPSGSGKSTLMHIMGCLDVPTSGRVSLFGTDIAGMSRDELAHARNRQIGFVFQNFHLIGRMTALRNVELPLVYAGWRRGRRSERARSLLTQVGLEHRMDHYPNELSGGQKQRVAIARALANQPSLILADEPTGALDTATGQEIMELFGRLNSQGVTIVVVTHDAAVASYASRTIYVRDGKVVDTL</sequence>
<dbReference type="PANTHER" id="PTHR24220:SF86">
    <property type="entry name" value="ABC TRANSPORTER ABCH.1"/>
    <property type="match status" value="1"/>
</dbReference>
<evidence type="ECO:0000256" key="3">
    <source>
        <dbReference type="ARBA" id="ARBA00022840"/>
    </source>
</evidence>
<dbReference type="InterPro" id="IPR027417">
    <property type="entry name" value="P-loop_NTPase"/>
</dbReference>
<feature type="domain" description="ABC transporter" evidence="4">
    <location>
        <begin position="2"/>
        <end position="222"/>
    </location>
</feature>
<dbReference type="PROSITE" id="PS00211">
    <property type="entry name" value="ABC_TRANSPORTER_1"/>
    <property type="match status" value="1"/>
</dbReference>
<evidence type="ECO:0000259" key="4">
    <source>
        <dbReference type="PROSITE" id="PS50893"/>
    </source>
</evidence>
<dbReference type="OrthoDB" id="9802264at2"/>
<keyword evidence="2" id="KW-0547">Nucleotide-binding</keyword>
<dbReference type="FunFam" id="3.40.50.300:FF:000032">
    <property type="entry name" value="Export ABC transporter ATP-binding protein"/>
    <property type="match status" value="1"/>
</dbReference>
<reference evidence="5 6" key="1">
    <citation type="submission" date="2015-09" db="EMBL/GenBank/DDBJ databases">
        <title>Draft genome sequence of Alicyclobacillus ferrooxydans DSM 22381.</title>
        <authorList>
            <person name="Hemp J."/>
        </authorList>
    </citation>
    <scope>NUCLEOTIDE SEQUENCE [LARGE SCALE GENOMIC DNA]</scope>
    <source>
        <strain evidence="5 6">TC-34</strain>
    </source>
</reference>
<dbReference type="InterPro" id="IPR017911">
    <property type="entry name" value="MacB-like_ATP-bd"/>
</dbReference>
<dbReference type="EMBL" id="LJCO01000019">
    <property type="protein sequence ID" value="KPV44905.1"/>
    <property type="molecule type" value="Genomic_DNA"/>
</dbReference>
<dbReference type="InterPro" id="IPR003593">
    <property type="entry name" value="AAA+_ATPase"/>
</dbReference>
<gene>
    <name evidence="5" type="ORF">AN477_04615</name>
</gene>
<organism evidence="5 6">
    <name type="scientific">Alicyclobacillus ferrooxydans</name>
    <dbReference type="NCBI Taxonomy" id="471514"/>
    <lineage>
        <taxon>Bacteria</taxon>
        <taxon>Bacillati</taxon>
        <taxon>Bacillota</taxon>
        <taxon>Bacilli</taxon>
        <taxon>Bacillales</taxon>
        <taxon>Alicyclobacillaceae</taxon>
        <taxon>Alicyclobacillus</taxon>
    </lineage>
</organism>
<dbReference type="AlphaFoldDB" id="A0A0P9EN93"/>
<keyword evidence="6" id="KW-1185">Reference proteome</keyword>